<evidence type="ECO:0000256" key="9">
    <source>
        <dbReference type="ARBA" id="ARBA00022840"/>
    </source>
</evidence>
<evidence type="ECO:0000256" key="7">
    <source>
        <dbReference type="ARBA" id="ARBA00022777"/>
    </source>
</evidence>
<evidence type="ECO:0000259" key="13">
    <source>
        <dbReference type="Pfam" id="PF20423"/>
    </source>
</evidence>
<comment type="similarity">
    <text evidence="11">Belongs to the AceK family.</text>
</comment>
<dbReference type="GO" id="GO:0008772">
    <property type="term" value="F:[isocitrate dehydrogenase (NADP+)] kinase activity"/>
    <property type="evidence" value="ECO:0007669"/>
    <property type="project" value="UniProtKB-EC"/>
</dbReference>
<proteinExistence type="inferred from homology"/>
<feature type="binding site" evidence="11">
    <location>
        <begin position="316"/>
        <end position="322"/>
    </location>
    <ligand>
        <name>ATP</name>
        <dbReference type="ChEBI" id="CHEBI:30616"/>
    </ligand>
</feature>
<feature type="active site" evidence="11">
    <location>
        <position position="372"/>
    </location>
</feature>
<feature type="domain" description="Isocitrate dehydrogenase kinase/phosphatase (AceK) kinase" evidence="12">
    <location>
        <begin position="311"/>
        <end position="565"/>
    </location>
</feature>
<keyword evidence="15" id="KW-1185">Reference proteome</keyword>
<name>A0ABN8EGQ9_9GAMM</name>
<dbReference type="PIRSF" id="PIRSF000719">
    <property type="entry name" value="AceK"/>
    <property type="match status" value="1"/>
</dbReference>
<evidence type="ECO:0000256" key="4">
    <source>
        <dbReference type="ARBA" id="ARBA00022532"/>
    </source>
</evidence>
<keyword evidence="10 11" id="KW-0904">Protein phosphatase</keyword>
<dbReference type="Proteomes" id="UP000838100">
    <property type="component" value="Unassembled WGS sequence"/>
</dbReference>
<comment type="subcellular location">
    <subcellularLocation>
        <location evidence="11">Cytoplasm</location>
    </subcellularLocation>
</comment>
<comment type="caution">
    <text evidence="14">The sequence shown here is derived from an EMBL/GenBank/DDBJ whole genome shotgun (WGS) entry which is preliminary data.</text>
</comment>
<evidence type="ECO:0000256" key="3">
    <source>
        <dbReference type="ARBA" id="ARBA00022527"/>
    </source>
</evidence>
<reference evidence="14" key="1">
    <citation type="submission" date="2021-12" db="EMBL/GenBank/DDBJ databases">
        <authorList>
            <person name="Rodrigo-Torres L."/>
            <person name="Arahal R. D."/>
            <person name="Lucena T."/>
        </authorList>
    </citation>
    <scope>NUCLEOTIDE SEQUENCE</scope>
    <source>
        <strain evidence="14">CECT 8267</strain>
    </source>
</reference>
<keyword evidence="8 11" id="KW-0378">Hydrolase</keyword>
<keyword evidence="1 11" id="KW-0329">Glyoxylate bypass</keyword>
<feature type="binding site" evidence="11">
    <location>
        <position position="337"/>
    </location>
    <ligand>
        <name>ATP</name>
        <dbReference type="ChEBI" id="CHEBI:30616"/>
    </ligand>
</feature>
<evidence type="ECO:0000256" key="5">
    <source>
        <dbReference type="ARBA" id="ARBA00022679"/>
    </source>
</evidence>
<keyword evidence="7 11" id="KW-0418">Kinase</keyword>
<dbReference type="Pfam" id="PF06315">
    <property type="entry name" value="AceK_kinase"/>
    <property type="match status" value="1"/>
</dbReference>
<evidence type="ECO:0000313" key="14">
    <source>
        <dbReference type="EMBL" id="CAH0991532.1"/>
    </source>
</evidence>
<evidence type="ECO:0000256" key="11">
    <source>
        <dbReference type="HAMAP-Rule" id="MF_00747"/>
    </source>
</evidence>
<keyword evidence="5 11" id="KW-0808">Transferase</keyword>
<gene>
    <name evidence="11 14" type="primary">aceK</name>
    <name evidence="14" type="ORF">SIN8267_01638</name>
</gene>
<dbReference type="EC" id="3.1.3.-" evidence="11"/>
<dbReference type="NCBIfam" id="NF002804">
    <property type="entry name" value="PRK02946.1"/>
    <property type="match status" value="1"/>
</dbReference>
<dbReference type="Pfam" id="PF20423">
    <property type="entry name" value="AceK_regulatory"/>
    <property type="match status" value="1"/>
</dbReference>
<comment type="function">
    <text evidence="11">Bifunctional enzyme which can phosphorylate or dephosphorylate isocitrate dehydrogenase (IDH) on a specific serine residue. This is a regulatory mechanism which enables bacteria to bypass the Krebs cycle via the glyoxylate shunt in response to the source of carbon. When bacteria are grown on glucose, IDH is fully active and unphosphorylated, but when grown on acetate or ethanol, the activity of IDH declines drastically concomitant with its phosphorylation.</text>
</comment>
<organism evidence="14 15">
    <name type="scientific">Sinobacterium norvegicum</name>
    <dbReference type="NCBI Taxonomy" id="1641715"/>
    <lineage>
        <taxon>Bacteria</taxon>
        <taxon>Pseudomonadati</taxon>
        <taxon>Pseudomonadota</taxon>
        <taxon>Gammaproteobacteria</taxon>
        <taxon>Cellvibrionales</taxon>
        <taxon>Spongiibacteraceae</taxon>
        <taxon>Sinobacterium</taxon>
    </lineage>
</organism>
<evidence type="ECO:0000256" key="8">
    <source>
        <dbReference type="ARBA" id="ARBA00022801"/>
    </source>
</evidence>
<dbReference type="InterPro" id="IPR046855">
    <property type="entry name" value="AceK_kinase"/>
</dbReference>
<protein>
    <recommendedName>
        <fullName evidence="11">Isocitrate dehydrogenase kinase/phosphatase</fullName>
        <shortName evidence="11">IDH kinase/phosphatase</shortName>
        <shortName evidence="11">IDHK/P</shortName>
        <ecNumber evidence="11">2.7.11.5</ecNumber>
        <ecNumber evidence="11">3.1.3.-</ecNumber>
    </recommendedName>
</protein>
<evidence type="ECO:0000256" key="6">
    <source>
        <dbReference type="ARBA" id="ARBA00022741"/>
    </source>
</evidence>
<dbReference type="RefSeq" id="WP_237444178.1">
    <property type="nucleotide sequence ID" value="NZ_CAKLPX010000001.1"/>
</dbReference>
<keyword evidence="3 11" id="KW-0723">Serine/threonine-protein kinase</keyword>
<dbReference type="InterPro" id="IPR010452">
    <property type="entry name" value="Isocitrate_DH_AceK"/>
</dbReference>
<evidence type="ECO:0000313" key="15">
    <source>
        <dbReference type="Proteomes" id="UP000838100"/>
    </source>
</evidence>
<keyword evidence="2 11" id="KW-0963">Cytoplasm</keyword>
<dbReference type="HAMAP" id="MF_00747">
    <property type="entry name" value="AceK"/>
    <property type="match status" value="1"/>
</dbReference>
<dbReference type="EC" id="2.7.11.5" evidence="11"/>
<feature type="domain" description="Isocitrate dehydrogenase kinase/phosphatase (AceK) regulatory" evidence="13">
    <location>
        <begin position="8"/>
        <end position="310"/>
    </location>
</feature>
<evidence type="ECO:0000256" key="1">
    <source>
        <dbReference type="ARBA" id="ARBA00022435"/>
    </source>
</evidence>
<accession>A0ABN8EGQ9</accession>
<comment type="catalytic activity">
    <reaction evidence="11">
        <text>L-seryl-[isocitrate dehydrogenase] + ATP = O-phospho-L-seryl-[isocitrate dehydrogenase] + ADP + H(+)</text>
        <dbReference type="Rhea" id="RHEA:43540"/>
        <dbReference type="Rhea" id="RHEA-COMP:10605"/>
        <dbReference type="Rhea" id="RHEA-COMP:10606"/>
        <dbReference type="ChEBI" id="CHEBI:15378"/>
        <dbReference type="ChEBI" id="CHEBI:29999"/>
        <dbReference type="ChEBI" id="CHEBI:30616"/>
        <dbReference type="ChEBI" id="CHEBI:83421"/>
        <dbReference type="ChEBI" id="CHEBI:456216"/>
        <dbReference type="EC" id="2.7.11.5"/>
    </reaction>
</comment>
<dbReference type="InterPro" id="IPR046854">
    <property type="entry name" value="AceK_regulatory"/>
</dbReference>
<evidence type="ECO:0000256" key="10">
    <source>
        <dbReference type="ARBA" id="ARBA00022912"/>
    </source>
</evidence>
<sequence length="572" mass="66694">MATSVYLARSILNSFEAMFADFQNITLGAKARFEQADWQAVHDAQKTRLEIYKSKTLQLNDLLKTLAGSQLRDLALWQQAKQYYRELIKHHINYEIAESFFNSTFCSIFEHHNINNDLAFVLSSKMAADPSLDFPIYRTYHTHQNINKLIRDIIAEFEFNVDYENLDRDIRTATVIAVKAITPKIKGDMVNIRVDVLKPVFYRNKGAYLVGRIFNDDTPPLPFVIPIINKPGQGLCIDTLIFEPDEVSIIFSFTRWYFMVDSQVPSQIVSFLHGLIPSKPISELYSCIGFRKHAKTQFFRDFLDNIEHSNDQLIIAPGIKGMVMTVFTLPSLDIVFKLIKDKFAPPKQVTREIVKQKYRLVTHHDRVGRMADTQEFKHFRIPKSLFTQELLDELYQVAPSLLQEKGSDIIIKHLYIERRMTPLNIYLSTATDDEIWQVMDEYGNAIKQLAAANIFPGDMLLKNFGVTRHGRVVFYDYDEICFITECNFRKIPEPQTPEQEMASTPWYSVDDFDIFPEEFGLFFAGNRKARKAFDQLHADLYTPEYWLSLQRNIEQGQIMDVFPYRRNRRFSH</sequence>
<evidence type="ECO:0000259" key="12">
    <source>
        <dbReference type="Pfam" id="PF06315"/>
    </source>
</evidence>
<dbReference type="PANTHER" id="PTHR39559">
    <property type="match status" value="1"/>
</dbReference>
<evidence type="ECO:0000256" key="2">
    <source>
        <dbReference type="ARBA" id="ARBA00022490"/>
    </source>
</evidence>
<dbReference type="PANTHER" id="PTHR39559:SF1">
    <property type="entry name" value="ISOCITRATE DEHYDROGENASE KINASE_PHOSPHATASE"/>
    <property type="match status" value="1"/>
</dbReference>
<keyword evidence="6 11" id="KW-0547">Nucleotide-binding</keyword>
<dbReference type="EMBL" id="CAKLPX010000001">
    <property type="protein sequence ID" value="CAH0991532.1"/>
    <property type="molecule type" value="Genomic_DNA"/>
</dbReference>
<keyword evidence="4 11" id="KW-0816">Tricarboxylic acid cycle</keyword>
<keyword evidence="9 11" id="KW-0067">ATP-binding</keyword>